<protein>
    <recommendedName>
        <fullName evidence="2">BHLH domain-containing protein</fullName>
    </recommendedName>
</protein>
<feature type="compositionally biased region" description="Polar residues" evidence="1">
    <location>
        <begin position="1"/>
        <end position="40"/>
    </location>
</feature>
<feature type="region of interest" description="Disordered" evidence="1">
    <location>
        <begin position="1"/>
        <end position="98"/>
    </location>
</feature>
<dbReference type="SUPFAM" id="SSF47459">
    <property type="entry name" value="HLH, helix-loop-helix DNA-binding domain"/>
    <property type="match status" value="1"/>
</dbReference>
<evidence type="ECO:0000313" key="4">
    <source>
        <dbReference type="Proteomes" id="UP001497497"/>
    </source>
</evidence>
<feature type="domain" description="BHLH" evidence="2">
    <location>
        <begin position="80"/>
        <end position="117"/>
    </location>
</feature>
<keyword evidence="4" id="KW-1185">Reference proteome</keyword>
<feature type="compositionally biased region" description="Basic and acidic residues" evidence="1">
    <location>
        <begin position="82"/>
        <end position="98"/>
    </location>
</feature>
<accession>A0AAV2HXB0</accession>
<comment type="caution">
    <text evidence="3">The sequence shown here is derived from an EMBL/GenBank/DDBJ whole genome shotgun (WGS) entry which is preliminary data.</text>
</comment>
<evidence type="ECO:0000256" key="1">
    <source>
        <dbReference type="SAM" id="MobiDB-lite"/>
    </source>
</evidence>
<feature type="non-terminal residue" evidence="3">
    <location>
        <position position="1"/>
    </location>
</feature>
<dbReference type="AlphaFoldDB" id="A0AAV2HXB0"/>
<dbReference type="GO" id="GO:0046983">
    <property type="term" value="F:protein dimerization activity"/>
    <property type="evidence" value="ECO:0007669"/>
    <property type="project" value="InterPro"/>
</dbReference>
<dbReference type="Gene3D" id="4.10.280.10">
    <property type="entry name" value="Helix-loop-helix DNA-binding domain"/>
    <property type="match status" value="1"/>
</dbReference>
<dbReference type="Proteomes" id="UP001497497">
    <property type="component" value="Unassembled WGS sequence"/>
</dbReference>
<dbReference type="InterPro" id="IPR011598">
    <property type="entry name" value="bHLH_dom"/>
</dbReference>
<feature type="non-terminal residue" evidence="3">
    <location>
        <position position="117"/>
    </location>
</feature>
<proteinExistence type="predicted"/>
<dbReference type="InterPro" id="IPR036638">
    <property type="entry name" value="HLH_DNA-bd_sf"/>
</dbReference>
<feature type="compositionally biased region" description="Polar residues" evidence="1">
    <location>
        <begin position="52"/>
        <end position="61"/>
    </location>
</feature>
<organism evidence="3 4">
    <name type="scientific">Lymnaea stagnalis</name>
    <name type="common">Great pond snail</name>
    <name type="synonym">Helix stagnalis</name>
    <dbReference type="NCBI Taxonomy" id="6523"/>
    <lineage>
        <taxon>Eukaryota</taxon>
        <taxon>Metazoa</taxon>
        <taxon>Spiralia</taxon>
        <taxon>Lophotrochozoa</taxon>
        <taxon>Mollusca</taxon>
        <taxon>Gastropoda</taxon>
        <taxon>Heterobranchia</taxon>
        <taxon>Euthyneura</taxon>
        <taxon>Panpulmonata</taxon>
        <taxon>Hygrophila</taxon>
        <taxon>Lymnaeoidea</taxon>
        <taxon>Lymnaeidae</taxon>
        <taxon>Lymnaea</taxon>
    </lineage>
</organism>
<evidence type="ECO:0000313" key="3">
    <source>
        <dbReference type="EMBL" id="CAL1538823.1"/>
    </source>
</evidence>
<reference evidence="3 4" key="1">
    <citation type="submission" date="2024-04" db="EMBL/GenBank/DDBJ databases">
        <authorList>
            <consortium name="Genoscope - CEA"/>
            <person name="William W."/>
        </authorList>
    </citation>
    <scope>NUCLEOTIDE SEQUENCE [LARGE SCALE GENOMIC DNA]</scope>
</reference>
<gene>
    <name evidence="3" type="ORF">GSLYS_00012644001</name>
</gene>
<name>A0AAV2HXB0_LYMST</name>
<sequence length="117" mass="12971">GADNSLTSRDAVTTPESTISVESIRTSEGSQSSNCDSVSELTFPEFKHSHSDNMGSLSDASDQLMDRSSTLPPQSPPPSWCRAEHASKEKQRRERIKDSCDQLRVLLPYVRGRKTDM</sequence>
<dbReference type="Pfam" id="PF00010">
    <property type="entry name" value="HLH"/>
    <property type="match status" value="1"/>
</dbReference>
<dbReference type="EMBL" id="CAXITT010000314">
    <property type="protein sequence ID" value="CAL1538823.1"/>
    <property type="molecule type" value="Genomic_DNA"/>
</dbReference>
<dbReference type="PROSITE" id="PS50888">
    <property type="entry name" value="BHLH"/>
    <property type="match status" value="1"/>
</dbReference>
<evidence type="ECO:0000259" key="2">
    <source>
        <dbReference type="PROSITE" id="PS50888"/>
    </source>
</evidence>